<protein>
    <recommendedName>
        <fullName evidence="3">BTB domain-containing protein</fullName>
    </recommendedName>
</protein>
<keyword evidence="2" id="KW-1185">Reference proteome</keyword>
<dbReference type="STRING" id="743788.S8EEF2"/>
<evidence type="ECO:0000313" key="2">
    <source>
        <dbReference type="Proteomes" id="UP000015241"/>
    </source>
</evidence>
<dbReference type="HOGENOM" id="CLU_033082_3_1_1"/>
<evidence type="ECO:0008006" key="3">
    <source>
        <dbReference type="Google" id="ProtNLM"/>
    </source>
</evidence>
<dbReference type="Proteomes" id="UP000015241">
    <property type="component" value="Unassembled WGS sequence"/>
</dbReference>
<organism evidence="1 2">
    <name type="scientific">Fomitopsis schrenkii</name>
    <name type="common">Brown rot fungus</name>
    <dbReference type="NCBI Taxonomy" id="2126942"/>
    <lineage>
        <taxon>Eukaryota</taxon>
        <taxon>Fungi</taxon>
        <taxon>Dikarya</taxon>
        <taxon>Basidiomycota</taxon>
        <taxon>Agaricomycotina</taxon>
        <taxon>Agaricomycetes</taxon>
        <taxon>Polyporales</taxon>
        <taxon>Fomitopsis</taxon>
    </lineage>
</organism>
<sequence length="385" mass="44186">MNTGFEEPEDPTSSSLQQMKRYYFPDLWFSDGDVVLSSRIAEHEVLFCVHRELLCTHSAVWRLHLDNLRHSESCTEPCREEEGPKSICVVALSEEGDQWLYFLRALYYRGSGSLPQRRFFHDMKAMPNHRIEVASSVAVLAHKYEVQWLYNQAIRILGGYYTHSLEELDANVRWHACRSPSESLVESIRLVQHALSEAAVFLINAAREAKTPELLRLVPHALYAASLLDTKSLGMGTMRGRPLRRAMFLGREYLHPEDRRLCALARLWRLCRKEGTPPESLNAGAGAEVTIACCEAQGRLQQLMASQDCVLTRMDPLARSVEHWIDELRRSDSDVEKGIICEACMARIKSHHNEARKKVWDDWQRLFKDWPAQVTSPRYTLSGAF</sequence>
<dbReference type="AlphaFoldDB" id="S8EEF2"/>
<gene>
    <name evidence="1" type="ORF">FOMPIDRAFT_92191</name>
</gene>
<proteinExistence type="predicted"/>
<evidence type="ECO:0000313" key="1">
    <source>
        <dbReference type="EMBL" id="EPT02928.1"/>
    </source>
</evidence>
<dbReference type="EMBL" id="KE504132">
    <property type="protein sequence ID" value="EPT02928.1"/>
    <property type="molecule type" value="Genomic_DNA"/>
</dbReference>
<dbReference type="InParanoid" id="S8EEF2"/>
<reference evidence="1 2" key="1">
    <citation type="journal article" date="2012" name="Science">
        <title>The Paleozoic origin of enzymatic lignin decomposition reconstructed from 31 fungal genomes.</title>
        <authorList>
            <person name="Floudas D."/>
            <person name="Binder M."/>
            <person name="Riley R."/>
            <person name="Barry K."/>
            <person name="Blanchette R.A."/>
            <person name="Henrissat B."/>
            <person name="Martinez A.T."/>
            <person name="Otillar R."/>
            <person name="Spatafora J.W."/>
            <person name="Yadav J.S."/>
            <person name="Aerts A."/>
            <person name="Benoit I."/>
            <person name="Boyd A."/>
            <person name="Carlson A."/>
            <person name="Copeland A."/>
            <person name="Coutinho P.M."/>
            <person name="de Vries R.P."/>
            <person name="Ferreira P."/>
            <person name="Findley K."/>
            <person name="Foster B."/>
            <person name="Gaskell J."/>
            <person name="Glotzer D."/>
            <person name="Gorecki P."/>
            <person name="Heitman J."/>
            <person name="Hesse C."/>
            <person name="Hori C."/>
            <person name="Igarashi K."/>
            <person name="Jurgens J.A."/>
            <person name="Kallen N."/>
            <person name="Kersten P."/>
            <person name="Kohler A."/>
            <person name="Kuees U."/>
            <person name="Kumar T.K.A."/>
            <person name="Kuo A."/>
            <person name="LaButti K."/>
            <person name="Larrondo L.F."/>
            <person name="Lindquist E."/>
            <person name="Ling A."/>
            <person name="Lombard V."/>
            <person name="Lucas S."/>
            <person name="Lundell T."/>
            <person name="Martin R."/>
            <person name="McLaughlin D.J."/>
            <person name="Morgenstern I."/>
            <person name="Morin E."/>
            <person name="Murat C."/>
            <person name="Nagy L.G."/>
            <person name="Nolan M."/>
            <person name="Ohm R.A."/>
            <person name="Patyshakuliyeva A."/>
            <person name="Rokas A."/>
            <person name="Ruiz-Duenas F.J."/>
            <person name="Sabat G."/>
            <person name="Salamov A."/>
            <person name="Samejima M."/>
            <person name="Schmutz J."/>
            <person name="Slot J.C."/>
            <person name="St John F."/>
            <person name="Stenlid J."/>
            <person name="Sun H."/>
            <person name="Sun S."/>
            <person name="Syed K."/>
            <person name="Tsang A."/>
            <person name="Wiebenga A."/>
            <person name="Young D."/>
            <person name="Pisabarro A."/>
            <person name="Eastwood D.C."/>
            <person name="Martin F."/>
            <person name="Cullen D."/>
            <person name="Grigoriev I.V."/>
            <person name="Hibbett D.S."/>
        </authorList>
    </citation>
    <scope>NUCLEOTIDE SEQUENCE</scope>
    <source>
        <strain evidence="2">FP-58527</strain>
    </source>
</reference>
<name>S8EEF2_FOMSC</name>
<accession>S8EEF2</accession>